<evidence type="ECO:0000313" key="12">
    <source>
        <dbReference type="Proteomes" id="UP000322080"/>
    </source>
</evidence>
<evidence type="ECO:0000259" key="10">
    <source>
        <dbReference type="Pfam" id="PF04413"/>
    </source>
</evidence>
<comment type="function">
    <text evidence="1 9">Involved in lipopolysaccharide (LPS) biosynthesis. Catalyzes the transfer of 3-deoxy-D-manno-octulosonate (Kdo) residue(s) from CMP-Kdo to lipid IV(A), the tetraacyldisaccharide-1,4'-bisphosphate precursor of lipid A.</text>
</comment>
<dbReference type="GO" id="GO:0009244">
    <property type="term" value="P:lipopolysaccharide core region biosynthetic process"/>
    <property type="evidence" value="ECO:0007669"/>
    <property type="project" value="UniProtKB-UniRule"/>
</dbReference>
<dbReference type="PANTHER" id="PTHR42755:SF1">
    <property type="entry name" value="3-DEOXY-D-MANNO-OCTULOSONIC ACID TRANSFERASE, MITOCHONDRIAL-RELATED"/>
    <property type="match status" value="1"/>
</dbReference>
<dbReference type="Proteomes" id="UP000322080">
    <property type="component" value="Unassembled WGS sequence"/>
</dbReference>
<keyword evidence="9" id="KW-0472">Membrane</keyword>
<feature type="active site" description="Proton acceptor" evidence="8">
    <location>
        <position position="113"/>
    </location>
</feature>
<dbReference type="SUPFAM" id="SSF53756">
    <property type="entry name" value="UDP-Glycosyltransferase/glycogen phosphorylase"/>
    <property type="match status" value="1"/>
</dbReference>
<dbReference type="InterPro" id="IPR039901">
    <property type="entry name" value="Kdotransferase"/>
</dbReference>
<comment type="pathway">
    <text evidence="2 9">Bacterial outer membrane biogenesis; LPS core biosynthesis.</text>
</comment>
<dbReference type="GO" id="GO:0043842">
    <property type="term" value="F:Kdo transferase activity"/>
    <property type="evidence" value="ECO:0007669"/>
    <property type="project" value="UniProtKB-EC"/>
</dbReference>
<organism evidence="11 12">
    <name type="scientific">Maritimibacter fusiformis</name>
    <dbReference type="NCBI Taxonomy" id="2603819"/>
    <lineage>
        <taxon>Bacteria</taxon>
        <taxon>Pseudomonadati</taxon>
        <taxon>Pseudomonadota</taxon>
        <taxon>Alphaproteobacteria</taxon>
        <taxon>Rhodobacterales</taxon>
        <taxon>Roseobacteraceae</taxon>
        <taxon>Maritimibacter</taxon>
    </lineage>
</organism>
<keyword evidence="9" id="KW-1003">Cell membrane</keyword>
<evidence type="ECO:0000256" key="7">
    <source>
        <dbReference type="ARBA" id="ARBA00049183"/>
    </source>
</evidence>
<evidence type="ECO:0000256" key="3">
    <source>
        <dbReference type="ARBA" id="ARBA00012621"/>
    </source>
</evidence>
<comment type="catalytic activity">
    <reaction evidence="7 9">
        <text>lipid IVA (E. coli) + CMP-3-deoxy-beta-D-manno-octulosonate = alpha-Kdo-(2-&gt;6)-lipid IVA (E. coli) + CMP + H(+)</text>
        <dbReference type="Rhea" id="RHEA:28066"/>
        <dbReference type="ChEBI" id="CHEBI:15378"/>
        <dbReference type="ChEBI" id="CHEBI:58603"/>
        <dbReference type="ChEBI" id="CHEBI:60364"/>
        <dbReference type="ChEBI" id="CHEBI:60377"/>
        <dbReference type="ChEBI" id="CHEBI:85987"/>
        <dbReference type="EC" id="2.4.99.12"/>
    </reaction>
</comment>
<dbReference type="InterPro" id="IPR007507">
    <property type="entry name" value="Glycos_transf_N"/>
</dbReference>
<accession>A0A5D0R8Q6</accession>
<reference evidence="11 12" key="1">
    <citation type="submission" date="2019-08" db="EMBL/GenBank/DDBJ databases">
        <title>Identification of a novel species of the genus Boseongicola.</title>
        <authorList>
            <person name="Zhang X.-Q."/>
        </authorList>
    </citation>
    <scope>NUCLEOTIDE SEQUENCE [LARGE SCALE GENOMIC DNA]</scope>
    <source>
        <strain evidence="11 12">HY14</strain>
    </source>
</reference>
<dbReference type="PANTHER" id="PTHR42755">
    <property type="entry name" value="3-DEOXY-MANNO-OCTULOSONATE CYTIDYLYLTRANSFERASE"/>
    <property type="match status" value="1"/>
</dbReference>
<dbReference type="Gene3D" id="3.40.50.2000">
    <property type="entry name" value="Glycogen Phosphorylase B"/>
    <property type="match status" value="1"/>
</dbReference>
<comment type="subcellular location">
    <subcellularLocation>
        <location evidence="9">Cell membrane</location>
    </subcellularLocation>
</comment>
<keyword evidence="5 9" id="KW-0808">Transferase</keyword>
<dbReference type="InterPro" id="IPR038107">
    <property type="entry name" value="Glycos_transf_N_sf"/>
</dbReference>
<comment type="caution">
    <text evidence="11">The sequence shown here is derived from an EMBL/GenBank/DDBJ whole genome shotgun (WGS) entry which is preliminary data.</text>
</comment>
<name>A0A5D0R8Q6_9RHOB</name>
<evidence type="ECO:0000256" key="6">
    <source>
        <dbReference type="ARBA" id="ARBA00031445"/>
    </source>
</evidence>
<evidence type="ECO:0000256" key="9">
    <source>
        <dbReference type="RuleBase" id="RU365103"/>
    </source>
</evidence>
<dbReference type="GO" id="GO:0005886">
    <property type="term" value="C:plasma membrane"/>
    <property type="evidence" value="ECO:0007669"/>
    <property type="project" value="UniProtKB-SubCell"/>
</dbReference>
<evidence type="ECO:0000313" key="11">
    <source>
        <dbReference type="EMBL" id="TYB77823.1"/>
    </source>
</evidence>
<gene>
    <name evidence="11" type="ORF">FVF75_16380</name>
</gene>
<sequence>MRGSPKRSAPSTTPICGISSPICIAFATRKPKPRRPKSWAEPAIIMARRSGFALALFLASRKVNGKVRAERRLNRGIAAGTEDPDRGTERMGMSTLNRPEGILIWMHVGSEAEALGLPDLIDRLREARDDVAILITTARHGPDELLAVRLPSDVIQQYAPYPEGPGAAEFLAHWRPDLCIWGDNRLDPVLIEATGRAGIPMFLINARVPERPGWRWLPGLRRSLLKNFQHVLAGDSRAVDGLRALGVPADRIEATGFLQEGGAPLPCSQAERDGLAEILAARPVWLAAGATRDEIAMVVEAHRLAMRRSHRLLLVILPAQCDDGPAIAAELEAAGWVVGLRSKDDEPEPAVEIFIADLPDEYGLWYRLSPVALMGGSLAGNGPGARNPYEAAALGSAVLYGPDMGLWRESYERLRDSGAARTVSDTESLARAVEYLLAPDKVAEMAAAAWEVTTSGAEATDRIVALAVEALDKRGL</sequence>
<evidence type="ECO:0000256" key="5">
    <source>
        <dbReference type="ARBA" id="ARBA00022679"/>
    </source>
</evidence>
<proteinExistence type="inferred from homology"/>
<protein>
    <recommendedName>
        <fullName evidence="4 9">3-deoxy-D-manno-octulosonic acid transferase</fullName>
        <shortName evidence="9">Kdo transferase</shortName>
        <ecNumber evidence="3 9">2.4.99.12</ecNumber>
    </recommendedName>
    <alternativeName>
        <fullName evidence="6 9">Lipid IV(A) 3-deoxy-D-manno-octulosonic acid transferase</fullName>
    </alternativeName>
</protein>
<evidence type="ECO:0000256" key="2">
    <source>
        <dbReference type="ARBA" id="ARBA00004713"/>
    </source>
</evidence>
<keyword evidence="12" id="KW-1185">Reference proteome</keyword>
<evidence type="ECO:0000256" key="4">
    <source>
        <dbReference type="ARBA" id="ARBA00019077"/>
    </source>
</evidence>
<keyword evidence="9" id="KW-0448">Lipopolysaccharide biosynthesis</keyword>
<evidence type="ECO:0000256" key="1">
    <source>
        <dbReference type="ARBA" id="ARBA00003394"/>
    </source>
</evidence>
<dbReference type="Gene3D" id="3.40.50.11720">
    <property type="entry name" value="3-Deoxy-D-manno-octulosonic-acid transferase, N-terminal domain"/>
    <property type="match status" value="1"/>
</dbReference>
<dbReference type="GO" id="GO:0009245">
    <property type="term" value="P:lipid A biosynthetic process"/>
    <property type="evidence" value="ECO:0007669"/>
    <property type="project" value="TreeGrafter"/>
</dbReference>
<dbReference type="EC" id="2.4.99.12" evidence="3 9"/>
<dbReference type="AlphaFoldDB" id="A0A5D0R8Q6"/>
<feature type="domain" description="3-deoxy-D-manno-octulosonic-acid transferase N-terminal" evidence="10">
    <location>
        <begin position="88"/>
        <end position="256"/>
    </location>
</feature>
<dbReference type="EMBL" id="VSIY01000015">
    <property type="protein sequence ID" value="TYB77823.1"/>
    <property type="molecule type" value="Genomic_DNA"/>
</dbReference>
<comment type="similarity">
    <text evidence="9">Belongs to the glycosyltransferase group 1 family.</text>
</comment>
<evidence type="ECO:0000256" key="8">
    <source>
        <dbReference type="PIRSR" id="PIRSR639901-1"/>
    </source>
</evidence>
<dbReference type="UniPathway" id="UPA00958"/>
<dbReference type="Pfam" id="PF04413">
    <property type="entry name" value="Glycos_transf_N"/>
    <property type="match status" value="1"/>
</dbReference>